<accession>A0A7K3LSY9</accession>
<feature type="transmembrane region" description="Helical" evidence="2">
    <location>
        <begin position="27"/>
        <end position="46"/>
    </location>
</feature>
<keyword evidence="2" id="KW-1133">Transmembrane helix</keyword>
<evidence type="ECO:0000313" key="3">
    <source>
        <dbReference type="EMBL" id="NDK91131.1"/>
    </source>
</evidence>
<keyword evidence="4" id="KW-1185">Reference proteome</keyword>
<keyword evidence="2" id="KW-0812">Transmembrane</keyword>
<proteinExistence type="predicted"/>
<dbReference type="Gene3D" id="3.40.190.10">
    <property type="entry name" value="Periplasmic binding protein-like II"/>
    <property type="match status" value="2"/>
</dbReference>
<dbReference type="SUPFAM" id="SSF53850">
    <property type="entry name" value="Periplasmic binding protein-like II"/>
    <property type="match status" value="1"/>
</dbReference>
<keyword evidence="2" id="KW-0472">Membrane</keyword>
<reference evidence="3 4" key="1">
    <citation type="submission" date="2020-01" db="EMBL/GenBank/DDBJ databases">
        <title>Investigation of new actinobacteria for the biodesulphurisation of diesel fuel.</title>
        <authorList>
            <person name="Athi Narayanan S.M."/>
        </authorList>
    </citation>
    <scope>NUCLEOTIDE SEQUENCE [LARGE SCALE GENOMIC DNA]</scope>
    <source>
        <strain evidence="3 4">213E</strain>
    </source>
</reference>
<evidence type="ECO:0000313" key="4">
    <source>
        <dbReference type="Proteomes" id="UP000466307"/>
    </source>
</evidence>
<dbReference type="Proteomes" id="UP000466307">
    <property type="component" value="Unassembled WGS sequence"/>
</dbReference>
<feature type="compositionally biased region" description="Polar residues" evidence="1">
    <location>
        <begin position="256"/>
        <end position="268"/>
    </location>
</feature>
<organism evidence="3 4">
    <name type="scientific">Gordonia desulfuricans</name>
    <dbReference type="NCBI Taxonomy" id="89051"/>
    <lineage>
        <taxon>Bacteria</taxon>
        <taxon>Bacillati</taxon>
        <taxon>Actinomycetota</taxon>
        <taxon>Actinomycetes</taxon>
        <taxon>Mycobacteriales</taxon>
        <taxon>Gordoniaceae</taxon>
        <taxon>Gordonia</taxon>
    </lineage>
</organism>
<evidence type="ECO:0000256" key="1">
    <source>
        <dbReference type="SAM" id="MobiDB-lite"/>
    </source>
</evidence>
<evidence type="ECO:0000256" key="2">
    <source>
        <dbReference type="SAM" id="Phobius"/>
    </source>
</evidence>
<dbReference type="AlphaFoldDB" id="A0A7K3LSY9"/>
<gene>
    <name evidence="3" type="ORF">GYA93_16295</name>
</gene>
<dbReference type="EMBL" id="JAADZU010000057">
    <property type="protein sequence ID" value="NDK91131.1"/>
    <property type="molecule type" value="Genomic_DNA"/>
</dbReference>
<name>A0A7K3LSY9_9ACTN</name>
<feature type="region of interest" description="Disordered" evidence="1">
    <location>
        <begin position="240"/>
        <end position="277"/>
    </location>
</feature>
<comment type="caution">
    <text evidence="3">The sequence shown here is derived from an EMBL/GenBank/DDBJ whole genome shotgun (WGS) entry which is preliminary data.</text>
</comment>
<protein>
    <submittedName>
        <fullName evidence="3">Glycine/betaine ABC transporter substrate-binding protein</fullName>
    </submittedName>
</protein>
<sequence length="337" mass="33972">MCPDATAHDAPARAHDHRPTSVNAVRIRLLIPTFAALMLVVGVLAGCGSTSAPHPLVMGSDGTPAMSVMAEIYAGALRNSGTAVSGDVVIGDDAQLLSMMARTEVDLFGAFTGTLLAGLAPELAPTTSEDTYNDLNRSLPQGVSVGDPTPVTNAPQLVVAISLATSTGVTDLSGCARLPAGLPVAVTGTPSEATLHVLADAGCRLGPVQTLTDVHAVVARVATGTAVGILSPLQLAAQDTEGPAGKVQSLPVPEQSPGTSTPAGSAPQSAPPVTVGPRAEDLVPVYRTAALGSDQVKTINKVAGEITTADLATMARKVQSGAEPRDLAVDWLGEHGI</sequence>